<dbReference type="AlphaFoldDB" id="A0A176RW26"/>
<gene>
    <name evidence="8" type="ORF">THIOM_004399</name>
</gene>
<evidence type="ECO:0000256" key="1">
    <source>
        <dbReference type="ARBA" id="ARBA00022448"/>
    </source>
</evidence>
<dbReference type="EMBL" id="LUTY01002608">
    <property type="protein sequence ID" value="OAD19929.1"/>
    <property type="molecule type" value="Genomic_DNA"/>
</dbReference>
<dbReference type="Pfam" id="PF00034">
    <property type="entry name" value="Cytochrom_C"/>
    <property type="match status" value="1"/>
</dbReference>
<dbReference type="PROSITE" id="PS51007">
    <property type="entry name" value="CYTC"/>
    <property type="match status" value="1"/>
</dbReference>
<name>A0A176RW26_9GAMM</name>
<proteinExistence type="predicted"/>
<keyword evidence="1" id="KW-0813">Transport</keyword>
<evidence type="ECO:0000256" key="3">
    <source>
        <dbReference type="ARBA" id="ARBA00022723"/>
    </source>
</evidence>
<dbReference type="InterPro" id="IPR036909">
    <property type="entry name" value="Cyt_c-like_dom_sf"/>
</dbReference>
<sequence length="140" mass="14867">MKNGARDNSNTVVMMGIMESVTEAEIEAIAQWLSYLPGGVGVTGDATLAAKGAEIYKSKDTNCIGCHGADANTPLRPDHFPKLAGQNKTYIITQMKDIRDGVRDNSQTIVMTGITQGLSNENIKALAEWLASLNGPGVSN</sequence>
<evidence type="ECO:0000256" key="2">
    <source>
        <dbReference type="ARBA" id="ARBA00022617"/>
    </source>
</evidence>
<keyword evidence="4" id="KW-0249">Electron transport</keyword>
<protein>
    <submittedName>
        <fullName evidence="8">Cytochrome c4 family</fullName>
    </submittedName>
</protein>
<keyword evidence="3 6" id="KW-0479">Metal-binding</keyword>
<feature type="domain" description="Cytochrome c" evidence="7">
    <location>
        <begin position="47"/>
        <end position="134"/>
    </location>
</feature>
<comment type="caution">
    <text evidence="8">The sequence shown here is derived from an EMBL/GenBank/DDBJ whole genome shotgun (WGS) entry which is preliminary data.</text>
</comment>
<evidence type="ECO:0000256" key="6">
    <source>
        <dbReference type="PROSITE-ProRule" id="PRU00433"/>
    </source>
</evidence>
<evidence type="ECO:0000256" key="4">
    <source>
        <dbReference type="ARBA" id="ARBA00022982"/>
    </source>
</evidence>
<accession>A0A176RW26</accession>
<dbReference type="GO" id="GO:0020037">
    <property type="term" value="F:heme binding"/>
    <property type="evidence" value="ECO:0007669"/>
    <property type="project" value="InterPro"/>
</dbReference>
<dbReference type="PANTHER" id="PTHR33751">
    <property type="entry name" value="CBB3-TYPE CYTOCHROME C OXIDASE SUBUNIT FIXP"/>
    <property type="match status" value="1"/>
</dbReference>
<dbReference type="GO" id="GO:0046872">
    <property type="term" value="F:metal ion binding"/>
    <property type="evidence" value="ECO:0007669"/>
    <property type="project" value="UniProtKB-KW"/>
</dbReference>
<dbReference type="PANTHER" id="PTHR33751:SF9">
    <property type="entry name" value="CYTOCHROME C4"/>
    <property type="match status" value="1"/>
</dbReference>
<dbReference type="Gene3D" id="1.10.760.10">
    <property type="entry name" value="Cytochrome c-like domain"/>
    <property type="match status" value="1"/>
</dbReference>
<keyword evidence="9" id="KW-1185">Reference proteome</keyword>
<evidence type="ECO:0000259" key="7">
    <source>
        <dbReference type="PROSITE" id="PS51007"/>
    </source>
</evidence>
<keyword evidence="5 6" id="KW-0408">Iron</keyword>
<evidence type="ECO:0000313" key="9">
    <source>
        <dbReference type="Proteomes" id="UP000076962"/>
    </source>
</evidence>
<dbReference type="Proteomes" id="UP000076962">
    <property type="component" value="Unassembled WGS sequence"/>
</dbReference>
<reference evidence="8 9" key="1">
    <citation type="submission" date="2016-05" db="EMBL/GenBank/DDBJ databases">
        <title>Single-cell genome of chain-forming Candidatus Thiomargarita nelsonii and comparison to other large sulfur-oxidizing bacteria.</title>
        <authorList>
            <person name="Winkel M."/>
            <person name="Salman V."/>
            <person name="Woyke T."/>
            <person name="Schulz-Vogt H."/>
            <person name="Richter M."/>
            <person name="Flood B."/>
            <person name="Bailey J."/>
            <person name="Amann R."/>
            <person name="Mussmann M."/>
        </authorList>
    </citation>
    <scope>NUCLEOTIDE SEQUENCE [LARGE SCALE GENOMIC DNA]</scope>
    <source>
        <strain evidence="8 9">THI036</strain>
    </source>
</reference>
<organism evidence="8 9">
    <name type="scientific">Candidatus Thiomargarita nelsonii</name>
    <dbReference type="NCBI Taxonomy" id="1003181"/>
    <lineage>
        <taxon>Bacteria</taxon>
        <taxon>Pseudomonadati</taxon>
        <taxon>Pseudomonadota</taxon>
        <taxon>Gammaproteobacteria</taxon>
        <taxon>Thiotrichales</taxon>
        <taxon>Thiotrichaceae</taxon>
        <taxon>Thiomargarita</taxon>
    </lineage>
</organism>
<dbReference type="SUPFAM" id="SSF46626">
    <property type="entry name" value="Cytochrome c"/>
    <property type="match status" value="1"/>
</dbReference>
<dbReference type="InterPro" id="IPR050597">
    <property type="entry name" value="Cytochrome_c_Oxidase_Subunit"/>
</dbReference>
<evidence type="ECO:0000256" key="5">
    <source>
        <dbReference type="ARBA" id="ARBA00023004"/>
    </source>
</evidence>
<dbReference type="GO" id="GO:0009055">
    <property type="term" value="F:electron transfer activity"/>
    <property type="evidence" value="ECO:0007669"/>
    <property type="project" value="InterPro"/>
</dbReference>
<evidence type="ECO:0000313" key="8">
    <source>
        <dbReference type="EMBL" id="OAD19929.1"/>
    </source>
</evidence>
<keyword evidence="2 6" id="KW-0349">Heme</keyword>
<dbReference type="InterPro" id="IPR009056">
    <property type="entry name" value="Cyt_c-like_dom"/>
</dbReference>